<keyword evidence="3 8" id="KW-0813">Transport</keyword>
<feature type="transmembrane region" description="Helical" evidence="8">
    <location>
        <begin position="31"/>
        <end position="51"/>
    </location>
</feature>
<evidence type="ECO:0000256" key="4">
    <source>
        <dbReference type="ARBA" id="ARBA00022692"/>
    </source>
</evidence>
<dbReference type="AlphaFoldDB" id="A0AAD6X6X5"/>
<name>A0AAD6X6X5_9AGAR</name>
<sequence>MSTGIDILPSVSLQLACRSSQSHESYFHLRVAALFIILVGSTLGALVPVLLSRRANAQSGARNVPLAWLDFAKHFGSGIILGTAFIHLLAPGIEALGNPCLSEGWRKYPYALGLCLSSILAIYVVEVVTMRYGAGQHPELDVQLDSSSSAQFPFSDANVFPAEQIEEIQLAEASSQAIQTVEEVKSAANHHICANIIGLAILEFGAILHSVLIGLTLAVDPKFKVLFAVLVTHQVFEGLGIGSRLATVRFPVRYVHLPVIGAVVFGMSTPLGMAVGLAMRSWYNANDAGALVISGVLDSLSAGILMYTALVELLGREILFNEKLMKGPTLKLSLAVVWMFLGCCIMALLGKWV</sequence>
<evidence type="ECO:0000256" key="5">
    <source>
        <dbReference type="ARBA" id="ARBA00022989"/>
    </source>
</evidence>
<dbReference type="InterPro" id="IPR003689">
    <property type="entry name" value="ZIP"/>
</dbReference>
<evidence type="ECO:0000313" key="9">
    <source>
        <dbReference type="EMBL" id="KAJ7038872.1"/>
    </source>
</evidence>
<feature type="transmembrane region" description="Helical" evidence="8">
    <location>
        <begin position="192"/>
        <end position="219"/>
    </location>
</feature>
<dbReference type="PANTHER" id="PTHR11040:SF32">
    <property type="entry name" value="ZINC-REGULATED TRANSPORTER 1"/>
    <property type="match status" value="1"/>
</dbReference>
<accession>A0AAD6X6X5</accession>
<feature type="transmembrane region" description="Helical" evidence="8">
    <location>
        <begin position="290"/>
        <end position="311"/>
    </location>
</feature>
<comment type="similarity">
    <text evidence="2 8">Belongs to the ZIP transporter (TC 2.A.5) family.</text>
</comment>
<reference evidence="9" key="1">
    <citation type="submission" date="2023-03" db="EMBL/GenBank/DDBJ databases">
        <title>Massive genome expansion in bonnet fungi (Mycena s.s.) driven by repeated elements and novel gene families across ecological guilds.</title>
        <authorList>
            <consortium name="Lawrence Berkeley National Laboratory"/>
            <person name="Harder C.B."/>
            <person name="Miyauchi S."/>
            <person name="Viragh M."/>
            <person name="Kuo A."/>
            <person name="Thoen E."/>
            <person name="Andreopoulos B."/>
            <person name="Lu D."/>
            <person name="Skrede I."/>
            <person name="Drula E."/>
            <person name="Henrissat B."/>
            <person name="Morin E."/>
            <person name="Kohler A."/>
            <person name="Barry K."/>
            <person name="LaButti K."/>
            <person name="Morin E."/>
            <person name="Salamov A."/>
            <person name="Lipzen A."/>
            <person name="Mereny Z."/>
            <person name="Hegedus B."/>
            <person name="Baldrian P."/>
            <person name="Stursova M."/>
            <person name="Weitz H."/>
            <person name="Taylor A."/>
            <person name="Grigoriev I.V."/>
            <person name="Nagy L.G."/>
            <person name="Martin F."/>
            <person name="Kauserud H."/>
        </authorList>
    </citation>
    <scope>NUCLEOTIDE SEQUENCE</scope>
    <source>
        <strain evidence="9">CBHHK200</strain>
    </source>
</reference>
<evidence type="ECO:0000313" key="10">
    <source>
        <dbReference type="Proteomes" id="UP001218188"/>
    </source>
</evidence>
<evidence type="ECO:0000256" key="2">
    <source>
        <dbReference type="ARBA" id="ARBA00006939"/>
    </source>
</evidence>
<feature type="transmembrane region" description="Helical" evidence="8">
    <location>
        <begin position="110"/>
        <end position="128"/>
    </location>
</feature>
<feature type="transmembrane region" description="Helical" evidence="8">
    <location>
        <begin position="254"/>
        <end position="278"/>
    </location>
</feature>
<evidence type="ECO:0000256" key="7">
    <source>
        <dbReference type="ARBA" id="ARBA00023136"/>
    </source>
</evidence>
<feature type="transmembrane region" description="Helical" evidence="8">
    <location>
        <begin position="332"/>
        <end position="350"/>
    </location>
</feature>
<evidence type="ECO:0000256" key="3">
    <source>
        <dbReference type="ARBA" id="ARBA00022448"/>
    </source>
</evidence>
<dbReference type="PANTHER" id="PTHR11040">
    <property type="entry name" value="ZINC/IRON TRANSPORTER"/>
    <property type="match status" value="1"/>
</dbReference>
<keyword evidence="10" id="KW-1185">Reference proteome</keyword>
<feature type="transmembrane region" description="Helical" evidence="8">
    <location>
        <begin position="225"/>
        <end position="242"/>
    </location>
</feature>
<evidence type="ECO:0000256" key="1">
    <source>
        <dbReference type="ARBA" id="ARBA00004141"/>
    </source>
</evidence>
<gene>
    <name evidence="9" type="ORF">C8F04DRAFT_950576</name>
</gene>
<evidence type="ECO:0000256" key="6">
    <source>
        <dbReference type="ARBA" id="ARBA00023065"/>
    </source>
</evidence>
<dbReference type="Pfam" id="PF02535">
    <property type="entry name" value="Zip"/>
    <property type="match status" value="1"/>
</dbReference>
<proteinExistence type="inferred from homology"/>
<keyword evidence="6 8" id="KW-0406">Ion transport</keyword>
<protein>
    <submittedName>
        <fullName evidence="9">ZIP-like iron-zinc transporter</fullName>
    </submittedName>
</protein>
<keyword evidence="7 8" id="KW-0472">Membrane</keyword>
<dbReference type="EMBL" id="JARJCM010000029">
    <property type="protein sequence ID" value="KAJ7038872.1"/>
    <property type="molecule type" value="Genomic_DNA"/>
</dbReference>
<comment type="subcellular location">
    <subcellularLocation>
        <location evidence="1 8">Membrane</location>
        <topology evidence="1 8">Multi-pass membrane protein</topology>
    </subcellularLocation>
</comment>
<dbReference type="GO" id="GO:0005385">
    <property type="term" value="F:zinc ion transmembrane transporter activity"/>
    <property type="evidence" value="ECO:0007669"/>
    <property type="project" value="InterPro"/>
</dbReference>
<dbReference type="InterPro" id="IPR004698">
    <property type="entry name" value="Zn/Fe_permease_fun/pln"/>
</dbReference>
<feature type="transmembrane region" description="Helical" evidence="8">
    <location>
        <begin position="71"/>
        <end position="90"/>
    </location>
</feature>
<evidence type="ECO:0000256" key="8">
    <source>
        <dbReference type="RuleBase" id="RU362088"/>
    </source>
</evidence>
<organism evidence="9 10">
    <name type="scientific">Mycena alexandri</name>
    <dbReference type="NCBI Taxonomy" id="1745969"/>
    <lineage>
        <taxon>Eukaryota</taxon>
        <taxon>Fungi</taxon>
        <taxon>Dikarya</taxon>
        <taxon>Basidiomycota</taxon>
        <taxon>Agaricomycotina</taxon>
        <taxon>Agaricomycetes</taxon>
        <taxon>Agaricomycetidae</taxon>
        <taxon>Agaricales</taxon>
        <taxon>Marasmiineae</taxon>
        <taxon>Mycenaceae</taxon>
        <taxon>Mycena</taxon>
    </lineage>
</organism>
<comment type="caution">
    <text evidence="9">The sequence shown here is derived from an EMBL/GenBank/DDBJ whole genome shotgun (WGS) entry which is preliminary data.</text>
</comment>
<dbReference type="NCBIfam" id="TIGR00820">
    <property type="entry name" value="zip"/>
    <property type="match status" value="1"/>
</dbReference>
<dbReference type="Proteomes" id="UP001218188">
    <property type="component" value="Unassembled WGS sequence"/>
</dbReference>
<keyword evidence="4 8" id="KW-0812">Transmembrane</keyword>
<dbReference type="GO" id="GO:0005886">
    <property type="term" value="C:plasma membrane"/>
    <property type="evidence" value="ECO:0007669"/>
    <property type="project" value="TreeGrafter"/>
</dbReference>
<keyword evidence="5 8" id="KW-1133">Transmembrane helix</keyword>